<accession>A0AAU9VS03</accession>
<evidence type="ECO:0000313" key="2">
    <source>
        <dbReference type="Proteomes" id="UP001159428"/>
    </source>
</evidence>
<gene>
    <name evidence="1" type="ORF">PMEA_00010710</name>
</gene>
<dbReference type="AlphaFoldDB" id="A0AAU9VS03"/>
<dbReference type="InterPro" id="IPR029044">
    <property type="entry name" value="Nucleotide-diphossugar_trans"/>
</dbReference>
<reference evidence="1 2" key="1">
    <citation type="submission" date="2022-05" db="EMBL/GenBank/DDBJ databases">
        <authorList>
            <consortium name="Genoscope - CEA"/>
            <person name="William W."/>
        </authorList>
    </citation>
    <scope>NUCLEOTIDE SEQUENCE [LARGE SCALE GENOMIC DNA]</scope>
</reference>
<dbReference type="EMBL" id="CALNXJ010000002">
    <property type="protein sequence ID" value="CAH3034438.1"/>
    <property type="molecule type" value="Genomic_DNA"/>
</dbReference>
<evidence type="ECO:0000313" key="1">
    <source>
        <dbReference type="EMBL" id="CAH3034438.1"/>
    </source>
</evidence>
<dbReference type="InterPro" id="IPR052613">
    <property type="entry name" value="LicD_transferase"/>
</dbReference>
<evidence type="ECO:0008006" key="3">
    <source>
        <dbReference type="Google" id="ProtNLM"/>
    </source>
</evidence>
<dbReference type="Proteomes" id="UP001159428">
    <property type="component" value="Unassembled WGS sequence"/>
</dbReference>
<dbReference type="PANTHER" id="PTHR13627:SF34">
    <property type="entry name" value="RIBITOL-5-PHOSPHATE TRANSFERASE"/>
    <property type="match status" value="1"/>
</dbReference>
<keyword evidence="2" id="KW-1185">Reference proteome</keyword>
<dbReference type="Gene3D" id="3.90.550.10">
    <property type="entry name" value="Spore Coat Polysaccharide Biosynthesis Protein SpsA, Chain A"/>
    <property type="match status" value="1"/>
</dbReference>
<protein>
    <recommendedName>
        <fullName evidence="3">Glycosyltransferase 2-like domain-containing protein</fullName>
    </recommendedName>
</protein>
<dbReference type="SUPFAM" id="SSF53448">
    <property type="entry name" value="Nucleotide-diphospho-sugar transferases"/>
    <property type="match status" value="1"/>
</dbReference>
<organism evidence="1 2">
    <name type="scientific">Pocillopora meandrina</name>
    <dbReference type="NCBI Taxonomy" id="46732"/>
    <lineage>
        <taxon>Eukaryota</taxon>
        <taxon>Metazoa</taxon>
        <taxon>Cnidaria</taxon>
        <taxon>Anthozoa</taxon>
        <taxon>Hexacorallia</taxon>
        <taxon>Scleractinia</taxon>
        <taxon>Astrocoeniina</taxon>
        <taxon>Pocilloporidae</taxon>
        <taxon>Pocillopora</taxon>
    </lineage>
</organism>
<dbReference type="PANTHER" id="PTHR13627">
    <property type="entry name" value="FUKUTIN RELATED PROTEIN"/>
    <property type="match status" value="1"/>
</dbReference>
<proteinExistence type="predicted"/>
<comment type="caution">
    <text evidence="1">The sequence shown here is derived from an EMBL/GenBank/DDBJ whole genome shotgun (WGS) entry which is preliminary data.</text>
</comment>
<sequence>MKNNSLNVCPEEYKGSKFGYPFYSTGWVLTNCINVKPLSSVISVLINTIAYPKEDEKHIRNVIKGINDTYPLVQVYVATRSDDIIEMAKEYENIDVVKVDDTNAAKVWNMLKAKASTPYVLVARDVVHFSWFTQIERQIRVVSQIPTVKVAGGAFRNISGHWKAGCVQTKLLNYVLEYQEGYFHSQNACMFCDFLQGPFLTKTDLFKLDESLPNEVVFEDWFLRIRKDGHQVMTCPDAMYFTLDYFSYTKSTKKDVWTPLAKKWGINRVLLPQGIKFSFSCDDIGVSCKATHELLPICCLEEYAHLLTVLQKFCDERNISFELDSGSILGGVKFDGLLPYDADGDLIMMSTQIEIFSKDETKQYFRNKGISVYGYKPPIFNEKMGKLVNGFTYMGFRGFYIEVWGMWNTTNWLHLPPELRNFASFTKANIRGNWINTACNPALYVRGRYGREILKHAQSWIKQGLGSGWGEYKAGTFKPCNKPKHHSCLDNLPADGNIPFFVD</sequence>
<name>A0AAU9VS03_9CNID</name>